<dbReference type="GO" id="GO:0016209">
    <property type="term" value="F:antioxidant activity"/>
    <property type="evidence" value="ECO:0007669"/>
    <property type="project" value="InterPro"/>
</dbReference>
<evidence type="ECO:0000313" key="8">
    <source>
        <dbReference type="Proteomes" id="UP000268007"/>
    </source>
</evidence>
<keyword evidence="4" id="KW-0676">Redox-active center</keyword>
<protein>
    <submittedName>
        <fullName evidence="7">Peroxiredoxin</fullName>
    </submittedName>
</protein>
<feature type="signal peptide" evidence="5">
    <location>
        <begin position="1"/>
        <end position="21"/>
    </location>
</feature>
<evidence type="ECO:0000256" key="2">
    <source>
        <dbReference type="ARBA" id="ARBA00022748"/>
    </source>
</evidence>
<comment type="subcellular location">
    <subcellularLocation>
        <location evidence="1">Cell envelope</location>
    </subcellularLocation>
</comment>
<proteinExistence type="predicted"/>
<dbReference type="GO" id="GO:0017004">
    <property type="term" value="P:cytochrome complex assembly"/>
    <property type="evidence" value="ECO:0007669"/>
    <property type="project" value="UniProtKB-KW"/>
</dbReference>
<feature type="domain" description="Thioredoxin" evidence="6">
    <location>
        <begin position="239"/>
        <end position="386"/>
    </location>
</feature>
<dbReference type="Pfam" id="PF14289">
    <property type="entry name" value="DUF4369"/>
    <property type="match status" value="1"/>
</dbReference>
<dbReference type="InterPro" id="IPR025380">
    <property type="entry name" value="DUF4369"/>
</dbReference>
<dbReference type="Pfam" id="PF00578">
    <property type="entry name" value="AhpC-TSA"/>
    <property type="match status" value="1"/>
</dbReference>
<dbReference type="GO" id="GO:0016491">
    <property type="term" value="F:oxidoreductase activity"/>
    <property type="evidence" value="ECO:0007669"/>
    <property type="project" value="InterPro"/>
</dbReference>
<evidence type="ECO:0000256" key="3">
    <source>
        <dbReference type="ARBA" id="ARBA00023157"/>
    </source>
</evidence>
<dbReference type="InterPro" id="IPR000866">
    <property type="entry name" value="AhpC/TSA"/>
</dbReference>
<dbReference type="AlphaFoldDB" id="A0A495ITY3"/>
<reference evidence="7 8" key="1">
    <citation type="submission" date="2018-10" db="EMBL/GenBank/DDBJ databases">
        <title>Genomic Encyclopedia of Archaeal and Bacterial Type Strains, Phase II (KMG-II): from individual species to whole genera.</title>
        <authorList>
            <person name="Goeker M."/>
        </authorList>
    </citation>
    <scope>NUCLEOTIDE SEQUENCE [LARGE SCALE GENOMIC DNA]</scope>
    <source>
        <strain evidence="7 8">DSM 18602</strain>
    </source>
</reference>
<dbReference type="InterPro" id="IPR050553">
    <property type="entry name" value="Thioredoxin_ResA/DsbE_sf"/>
</dbReference>
<feature type="chain" id="PRO_5019752410" evidence="5">
    <location>
        <begin position="22"/>
        <end position="386"/>
    </location>
</feature>
<keyword evidence="2" id="KW-0201">Cytochrome c-type biogenesis</keyword>
<evidence type="ECO:0000259" key="6">
    <source>
        <dbReference type="PROSITE" id="PS51352"/>
    </source>
</evidence>
<keyword evidence="3" id="KW-1015">Disulfide bond</keyword>
<dbReference type="PROSITE" id="PS51352">
    <property type="entry name" value="THIOREDOXIN_2"/>
    <property type="match status" value="1"/>
</dbReference>
<dbReference type="RefSeq" id="WP_121195610.1">
    <property type="nucleotide sequence ID" value="NZ_RBKU01000001.1"/>
</dbReference>
<dbReference type="PANTHER" id="PTHR42852:SF6">
    <property type="entry name" value="THIOL:DISULFIDE INTERCHANGE PROTEIN DSBE"/>
    <property type="match status" value="1"/>
</dbReference>
<dbReference type="PANTHER" id="PTHR42852">
    <property type="entry name" value="THIOL:DISULFIDE INTERCHANGE PROTEIN DSBE"/>
    <property type="match status" value="1"/>
</dbReference>
<dbReference type="OrthoDB" id="9815205at2"/>
<evidence type="ECO:0000313" key="7">
    <source>
        <dbReference type="EMBL" id="RKR79993.1"/>
    </source>
</evidence>
<dbReference type="InterPro" id="IPR036249">
    <property type="entry name" value="Thioredoxin-like_sf"/>
</dbReference>
<sequence>MKKYSIIYALIILLLPLFSAAQEKAGFTIEGHLQGLKEGEKVTLRPFYHGKYTPVLDSAFVKNGTFKLIGIIPDGPRYVEILFDKHTEGLDKKVVRLLLDNNENITLISGDINLIEHNYIDAYIQICGSQSNEAYRYLRPAFTTYVQNIKSIDNALNKLKDSVGFNPDVVGELLAEKQKIHYLYNAVVLNDQDFAQAKNLYSTYTFEYHLPYLAENYNNLSEKEKNSFYGQKIKERVPLSVSQPFPDFNLPTLDGKMVSSKAVSSKSKLTLIHFWASNSVDREQYQQELRLIYKKYNAKGLSVIGVSSDKNMVEYKARVMAEEYPWPTVSDLKGDEGIVGKQYFEYRNPKAPNTTNVLVDATGKIVAWDVYGLELEWYLWKYLDKK</sequence>
<name>A0A495ITY3_9SPHI</name>
<dbReference type="EMBL" id="RBKU01000001">
    <property type="protein sequence ID" value="RKR79993.1"/>
    <property type="molecule type" value="Genomic_DNA"/>
</dbReference>
<dbReference type="GO" id="GO:0030313">
    <property type="term" value="C:cell envelope"/>
    <property type="evidence" value="ECO:0007669"/>
    <property type="project" value="UniProtKB-SubCell"/>
</dbReference>
<dbReference type="InterPro" id="IPR013766">
    <property type="entry name" value="Thioredoxin_domain"/>
</dbReference>
<keyword evidence="8" id="KW-1185">Reference proteome</keyword>
<gene>
    <name evidence="7" type="ORF">BDD43_0080</name>
</gene>
<organism evidence="7 8">
    <name type="scientific">Mucilaginibacter gracilis</name>
    <dbReference type="NCBI Taxonomy" id="423350"/>
    <lineage>
        <taxon>Bacteria</taxon>
        <taxon>Pseudomonadati</taxon>
        <taxon>Bacteroidota</taxon>
        <taxon>Sphingobacteriia</taxon>
        <taxon>Sphingobacteriales</taxon>
        <taxon>Sphingobacteriaceae</taxon>
        <taxon>Mucilaginibacter</taxon>
    </lineage>
</organism>
<accession>A0A495ITY3</accession>
<dbReference type="Gene3D" id="3.40.30.10">
    <property type="entry name" value="Glutaredoxin"/>
    <property type="match status" value="1"/>
</dbReference>
<evidence type="ECO:0000256" key="1">
    <source>
        <dbReference type="ARBA" id="ARBA00004196"/>
    </source>
</evidence>
<dbReference type="SUPFAM" id="SSF52833">
    <property type="entry name" value="Thioredoxin-like"/>
    <property type="match status" value="1"/>
</dbReference>
<evidence type="ECO:0000256" key="5">
    <source>
        <dbReference type="SAM" id="SignalP"/>
    </source>
</evidence>
<evidence type="ECO:0000256" key="4">
    <source>
        <dbReference type="ARBA" id="ARBA00023284"/>
    </source>
</evidence>
<dbReference type="Proteomes" id="UP000268007">
    <property type="component" value="Unassembled WGS sequence"/>
</dbReference>
<keyword evidence="5" id="KW-0732">Signal</keyword>
<comment type="caution">
    <text evidence="7">The sequence shown here is derived from an EMBL/GenBank/DDBJ whole genome shotgun (WGS) entry which is preliminary data.</text>
</comment>